<dbReference type="EMBL" id="CP066776">
    <property type="protein sequence ID" value="QQL46421.1"/>
    <property type="molecule type" value="Genomic_DNA"/>
</dbReference>
<organism evidence="1 2">
    <name type="scientific">Sulfuriroseicoccus oceanibius</name>
    <dbReference type="NCBI Taxonomy" id="2707525"/>
    <lineage>
        <taxon>Bacteria</taxon>
        <taxon>Pseudomonadati</taxon>
        <taxon>Verrucomicrobiota</taxon>
        <taxon>Verrucomicrobiia</taxon>
        <taxon>Verrucomicrobiales</taxon>
        <taxon>Verrucomicrobiaceae</taxon>
        <taxon>Sulfuriroseicoccus</taxon>
    </lineage>
</organism>
<dbReference type="Gene3D" id="3.90.320.10">
    <property type="match status" value="1"/>
</dbReference>
<evidence type="ECO:0000313" key="1">
    <source>
        <dbReference type="EMBL" id="QQL46421.1"/>
    </source>
</evidence>
<dbReference type="Pfam" id="PF13366">
    <property type="entry name" value="PDDEXK_3"/>
    <property type="match status" value="1"/>
</dbReference>
<dbReference type="Proteomes" id="UP000475117">
    <property type="component" value="Chromosome"/>
</dbReference>
<dbReference type="InterPro" id="IPR026350">
    <property type="entry name" value="GxxExxY"/>
</dbReference>
<accession>A0A6B3L5D2</accession>
<protein>
    <submittedName>
        <fullName evidence="1">GxxExxY protein</fullName>
    </submittedName>
</protein>
<reference evidence="1 2" key="1">
    <citation type="submission" date="2020-12" db="EMBL/GenBank/DDBJ databases">
        <title>Sulforoseuscoccus oceanibium gen. nov., sp. nov., a representative of the phylum Verrucomicrobia with special cytoplasmic membrane, and proposal of Sulforoseuscoccusaceae fam. nov.</title>
        <authorList>
            <person name="Xi F."/>
        </authorList>
    </citation>
    <scope>NUCLEOTIDE SEQUENCE [LARGE SCALE GENOMIC DNA]</scope>
    <source>
        <strain evidence="1 2">T37</strain>
    </source>
</reference>
<dbReference type="NCBIfam" id="TIGR04256">
    <property type="entry name" value="GxxExxY"/>
    <property type="match status" value="1"/>
</dbReference>
<evidence type="ECO:0000313" key="2">
    <source>
        <dbReference type="Proteomes" id="UP000475117"/>
    </source>
</evidence>
<proteinExistence type="predicted"/>
<dbReference type="RefSeq" id="WP_164363826.1">
    <property type="nucleotide sequence ID" value="NZ_CP066776.1"/>
</dbReference>
<dbReference type="KEGG" id="soa:G3M56_011760"/>
<name>A0A6B3L5D2_9BACT</name>
<dbReference type="AlphaFoldDB" id="A0A6B3L5D2"/>
<keyword evidence="2" id="KW-1185">Reference proteome</keyword>
<dbReference type="InterPro" id="IPR011604">
    <property type="entry name" value="PDDEXK-like_dom_sf"/>
</dbReference>
<gene>
    <name evidence="1" type="ORF">G3M56_011760</name>
</gene>
<sequence length="127" mass="14681">MSRAVIGCAIEVHRSLGPRLLEPAYHRCLEHELTLEKVPYQSEVPLPVRYKGTRLDCGYRMDLVIHEHLTVELKSVRKIEPIHEAQLLTYMRLSGLKVGLLINFNVPLLREGIRRFVINQPMKLCVL</sequence>